<sequence>MIRYRLLFLLSLGFCSTFFSQYMDGVVIYKDGSKKKGYLKHPQEISRNSIVFKSSLEKSAKKEDINLEDVKKLSYLEDGGKYIDFISVPYKKKNIWVYKYYTGKVKIYAQVFESNMKTSVLGAGASMKVITNPAESSTYYYFQWADEPVTFVAVNHVTHNVSTIDLTKKGNGKRIVKFFKDKCPKMEEAFENKELKFKDSPMPFVEYFEKKCK</sequence>
<dbReference type="AlphaFoldDB" id="E4TBB2"/>
<dbReference type="GeneID" id="93717334"/>
<dbReference type="Proteomes" id="UP000010093">
    <property type="component" value="Chromosome"/>
</dbReference>
<dbReference type="KEGG" id="rai:RA0C_0451"/>
<protein>
    <recommendedName>
        <fullName evidence="4">DUF4412 domain-containing protein</fullName>
    </recommendedName>
</protein>
<dbReference type="EMBL" id="CP003388">
    <property type="protein sequence ID" value="AFD55430.1"/>
    <property type="molecule type" value="Genomic_DNA"/>
</dbReference>
<accession>E4TBB2</accession>
<evidence type="ECO:0000313" key="2">
    <source>
        <dbReference type="EMBL" id="AFD55430.1"/>
    </source>
</evidence>
<organism evidence="2 3">
    <name type="scientific">Riemerella anatipestifer (strain ATCC 11845 / DSM 15868 / JCM 9532 / NCTC 11014)</name>
    <dbReference type="NCBI Taxonomy" id="693978"/>
    <lineage>
        <taxon>Bacteria</taxon>
        <taxon>Pseudomonadati</taxon>
        <taxon>Bacteroidota</taxon>
        <taxon>Flavobacteriia</taxon>
        <taxon>Flavobacteriales</taxon>
        <taxon>Weeksellaceae</taxon>
        <taxon>Riemerella</taxon>
    </lineage>
</organism>
<evidence type="ECO:0000313" key="3">
    <source>
        <dbReference type="Proteomes" id="UP000010093"/>
    </source>
</evidence>
<dbReference type="HOGENOM" id="CLU_1293497_0_0_10"/>
<keyword evidence="1" id="KW-0732">Signal</keyword>
<evidence type="ECO:0000256" key="1">
    <source>
        <dbReference type="SAM" id="SignalP"/>
    </source>
</evidence>
<reference evidence="2 3" key="1">
    <citation type="journal article" date="2012" name="J. Bacteriol.">
        <title>Complete genome sequence of Riemerella anatipestifer reference strain.</title>
        <authorList>
            <person name="Wang X."/>
            <person name="Zhu D."/>
            <person name="Wang M."/>
            <person name="Cheng A."/>
            <person name="Jia R."/>
            <person name="Zhou Y."/>
            <person name="Chen Z."/>
            <person name="Luo Q."/>
            <person name="Liu F."/>
            <person name="Wang Y."/>
            <person name="Chen X.Y."/>
        </authorList>
    </citation>
    <scope>NUCLEOTIDE SEQUENCE [LARGE SCALE GENOMIC DNA]</scope>
    <source>
        <strain evidence="3">DSM 15868</strain>
    </source>
</reference>
<dbReference type="RefSeq" id="WP_004918981.1">
    <property type="nucleotide sequence ID" value="NC_014738.1"/>
</dbReference>
<gene>
    <name evidence="2" type="ORF">RA0C_0451</name>
</gene>
<proteinExistence type="predicted"/>
<name>E4TBB2_RIEAD</name>
<dbReference type="KEGG" id="ran:Riean_0243"/>
<feature type="chain" id="PRO_5003189357" description="DUF4412 domain-containing protein" evidence="1">
    <location>
        <begin position="21"/>
        <end position="213"/>
    </location>
</feature>
<feature type="signal peptide" evidence="1">
    <location>
        <begin position="1"/>
        <end position="20"/>
    </location>
</feature>
<evidence type="ECO:0008006" key="4">
    <source>
        <dbReference type="Google" id="ProtNLM"/>
    </source>
</evidence>
<dbReference type="PATRIC" id="fig|693978.17.peg.466"/>